<reference evidence="2 3" key="1">
    <citation type="submission" date="2024-01" db="EMBL/GenBank/DDBJ databases">
        <title>The genomes of 5 underutilized Papilionoideae crops provide insights into root nodulation and disease resistanc.</title>
        <authorList>
            <person name="Yuan L."/>
        </authorList>
    </citation>
    <scope>NUCLEOTIDE SEQUENCE [LARGE SCALE GENOMIC DNA]</scope>
    <source>
        <strain evidence="2">ZHUSHIDOU_FW_LH</strain>
        <tissue evidence="2">Leaf</tissue>
    </source>
</reference>
<evidence type="ECO:0000313" key="2">
    <source>
        <dbReference type="EMBL" id="KAK7267288.1"/>
    </source>
</evidence>
<keyword evidence="1" id="KW-0472">Membrane</keyword>
<comment type="caution">
    <text evidence="2">The sequence shown here is derived from an EMBL/GenBank/DDBJ whole genome shotgun (WGS) entry which is preliminary data.</text>
</comment>
<dbReference type="Proteomes" id="UP001372338">
    <property type="component" value="Unassembled WGS sequence"/>
</dbReference>
<proteinExistence type="predicted"/>
<dbReference type="AlphaFoldDB" id="A0AAN9F8Q6"/>
<protein>
    <submittedName>
        <fullName evidence="2">Uncharacterized protein</fullName>
    </submittedName>
</protein>
<keyword evidence="1" id="KW-1133">Transmembrane helix</keyword>
<keyword evidence="3" id="KW-1185">Reference proteome</keyword>
<gene>
    <name evidence="2" type="ORF">RIF29_19955</name>
</gene>
<accession>A0AAN9F8Q6</accession>
<evidence type="ECO:0000313" key="3">
    <source>
        <dbReference type="Proteomes" id="UP001372338"/>
    </source>
</evidence>
<evidence type="ECO:0000256" key="1">
    <source>
        <dbReference type="SAM" id="Phobius"/>
    </source>
</evidence>
<keyword evidence="1" id="KW-0812">Transmembrane</keyword>
<dbReference type="EMBL" id="JAYWIO010000004">
    <property type="protein sequence ID" value="KAK7267288.1"/>
    <property type="molecule type" value="Genomic_DNA"/>
</dbReference>
<organism evidence="2 3">
    <name type="scientific">Crotalaria pallida</name>
    <name type="common">Smooth rattlebox</name>
    <name type="synonym">Crotalaria striata</name>
    <dbReference type="NCBI Taxonomy" id="3830"/>
    <lineage>
        <taxon>Eukaryota</taxon>
        <taxon>Viridiplantae</taxon>
        <taxon>Streptophyta</taxon>
        <taxon>Embryophyta</taxon>
        <taxon>Tracheophyta</taxon>
        <taxon>Spermatophyta</taxon>
        <taxon>Magnoliopsida</taxon>
        <taxon>eudicotyledons</taxon>
        <taxon>Gunneridae</taxon>
        <taxon>Pentapetalae</taxon>
        <taxon>rosids</taxon>
        <taxon>fabids</taxon>
        <taxon>Fabales</taxon>
        <taxon>Fabaceae</taxon>
        <taxon>Papilionoideae</taxon>
        <taxon>50 kb inversion clade</taxon>
        <taxon>genistoids sensu lato</taxon>
        <taxon>core genistoids</taxon>
        <taxon>Crotalarieae</taxon>
        <taxon>Crotalaria</taxon>
    </lineage>
</organism>
<sequence length="111" mass="13008">MPLGLRLELFISLLVQSLRVPQSFFFFFFFFFFEDCSRRHRHDTPPSPRHAATANSSRHLLRRCRHPLCCYCRHRRPLPLPSQSRSPSLFVEGTVSFSSLSHSLKVSFLNL</sequence>
<feature type="transmembrane region" description="Helical" evidence="1">
    <location>
        <begin position="12"/>
        <end position="33"/>
    </location>
</feature>
<name>A0AAN9F8Q6_CROPI</name>